<protein>
    <recommendedName>
        <fullName evidence="3">HPt domain-containing protein</fullName>
    </recommendedName>
</protein>
<name>A0A2T7UP59_9RHOB</name>
<keyword evidence="2" id="KW-0597">Phosphoprotein</keyword>
<dbReference type="InterPro" id="IPR036641">
    <property type="entry name" value="HPT_dom_sf"/>
</dbReference>
<keyword evidence="1" id="KW-0902">Two-component regulatory system</keyword>
<dbReference type="GO" id="GO:0004672">
    <property type="term" value="F:protein kinase activity"/>
    <property type="evidence" value="ECO:0007669"/>
    <property type="project" value="UniProtKB-ARBA"/>
</dbReference>
<dbReference type="AlphaFoldDB" id="A0A2T7UP59"/>
<feature type="domain" description="HPt" evidence="3">
    <location>
        <begin position="26"/>
        <end position="126"/>
    </location>
</feature>
<organism evidence="4 5">
    <name type="scientific">Pararhodobacter aggregans</name>
    <dbReference type="NCBI Taxonomy" id="404875"/>
    <lineage>
        <taxon>Bacteria</taxon>
        <taxon>Pseudomonadati</taxon>
        <taxon>Pseudomonadota</taxon>
        <taxon>Alphaproteobacteria</taxon>
        <taxon>Rhodobacterales</taxon>
        <taxon>Paracoccaceae</taxon>
        <taxon>Pararhodobacter</taxon>
    </lineage>
</organism>
<dbReference type="Pfam" id="PF01627">
    <property type="entry name" value="Hpt"/>
    <property type="match status" value="1"/>
</dbReference>
<evidence type="ECO:0000313" key="4">
    <source>
        <dbReference type="EMBL" id="PVE46436.1"/>
    </source>
</evidence>
<dbReference type="GO" id="GO:0000160">
    <property type="term" value="P:phosphorelay signal transduction system"/>
    <property type="evidence" value="ECO:0007669"/>
    <property type="project" value="UniProtKB-KW"/>
</dbReference>
<evidence type="ECO:0000256" key="2">
    <source>
        <dbReference type="PROSITE-ProRule" id="PRU00110"/>
    </source>
</evidence>
<dbReference type="PROSITE" id="PS50894">
    <property type="entry name" value="HPT"/>
    <property type="match status" value="1"/>
</dbReference>
<dbReference type="EMBL" id="QDDR01000009">
    <property type="protein sequence ID" value="PVE46436.1"/>
    <property type="molecule type" value="Genomic_DNA"/>
</dbReference>
<comment type="caution">
    <text evidence="4">The sequence shown here is derived from an EMBL/GenBank/DDBJ whole genome shotgun (WGS) entry which is preliminary data.</text>
</comment>
<evidence type="ECO:0000313" key="5">
    <source>
        <dbReference type="Proteomes" id="UP000244810"/>
    </source>
</evidence>
<sequence>MEDCFLMGSPDTMPPALDRAVLEALFAMGDETLRAALGAQLEADFARLRAVLEDGTPYEVGRAAHELKGLAATVGAARLADMARSVDAVAQGLSTVALAAVTAPLKAEISAVLISLAEVVADTPRP</sequence>
<keyword evidence="5" id="KW-1185">Reference proteome</keyword>
<gene>
    <name evidence="4" type="ORF">DDE23_17515</name>
</gene>
<reference evidence="4 5" key="1">
    <citation type="journal article" date="2011" name="Syst. Appl. Microbiol.">
        <title>Defluviimonas denitrificans gen. nov., sp. nov., and Pararhodobacter aggregans gen. nov., sp. nov., non-phototrophic Rhodobacteraceae from the biofilter of a marine aquaculture.</title>
        <authorList>
            <person name="Foesel B.U."/>
            <person name="Drake H.L."/>
            <person name="Schramm A."/>
        </authorList>
    </citation>
    <scope>NUCLEOTIDE SEQUENCE [LARGE SCALE GENOMIC DNA]</scope>
    <source>
        <strain evidence="4 5">D1-19</strain>
    </source>
</reference>
<feature type="modified residue" description="Phosphohistidine" evidence="2">
    <location>
        <position position="65"/>
    </location>
</feature>
<evidence type="ECO:0000259" key="3">
    <source>
        <dbReference type="PROSITE" id="PS50894"/>
    </source>
</evidence>
<evidence type="ECO:0000256" key="1">
    <source>
        <dbReference type="ARBA" id="ARBA00023012"/>
    </source>
</evidence>
<dbReference type="Proteomes" id="UP000244810">
    <property type="component" value="Unassembled WGS sequence"/>
</dbReference>
<dbReference type="InterPro" id="IPR008207">
    <property type="entry name" value="Sig_transdc_His_kin_Hpt_dom"/>
</dbReference>
<dbReference type="Gene3D" id="1.20.120.160">
    <property type="entry name" value="HPT domain"/>
    <property type="match status" value="1"/>
</dbReference>
<accession>A0A2T7UP59</accession>
<dbReference type="SUPFAM" id="SSF47226">
    <property type="entry name" value="Histidine-containing phosphotransfer domain, HPT domain"/>
    <property type="match status" value="1"/>
</dbReference>
<proteinExistence type="predicted"/>